<dbReference type="Proteomes" id="UP000031036">
    <property type="component" value="Unassembled WGS sequence"/>
</dbReference>
<dbReference type="SUPFAM" id="SSF141739">
    <property type="entry name" value="MFPT repeat-like"/>
    <property type="match status" value="1"/>
</dbReference>
<protein>
    <submittedName>
        <fullName evidence="1">Uncharacterized protein</fullName>
    </submittedName>
</protein>
<organism evidence="1 2">
    <name type="scientific">Toxocara canis</name>
    <name type="common">Canine roundworm</name>
    <dbReference type="NCBI Taxonomy" id="6265"/>
    <lineage>
        <taxon>Eukaryota</taxon>
        <taxon>Metazoa</taxon>
        <taxon>Ecdysozoa</taxon>
        <taxon>Nematoda</taxon>
        <taxon>Chromadorea</taxon>
        <taxon>Rhabditida</taxon>
        <taxon>Spirurina</taxon>
        <taxon>Ascaridomorpha</taxon>
        <taxon>Ascaridoidea</taxon>
        <taxon>Toxocaridae</taxon>
        <taxon>Toxocara</taxon>
    </lineage>
</organism>
<dbReference type="PANTHER" id="PTHR31578:SF3">
    <property type="entry name" value="NEMATODE SPECIFIC PEPTIDE FAMILY"/>
    <property type="match status" value="1"/>
</dbReference>
<evidence type="ECO:0000313" key="2">
    <source>
        <dbReference type="Proteomes" id="UP000031036"/>
    </source>
</evidence>
<dbReference type="AlphaFoldDB" id="A0A0B2VRJ8"/>
<proteinExistence type="predicted"/>
<dbReference type="PANTHER" id="PTHR31578">
    <property type="entry name" value="PROTEIN CBG21223-RELATED"/>
    <property type="match status" value="1"/>
</dbReference>
<name>A0A0B2VRJ8_TOXCA</name>
<dbReference type="EMBL" id="JPKZ01001078">
    <property type="protein sequence ID" value="KHN84037.1"/>
    <property type="molecule type" value="Genomic_DNA"/>
</dbReference>
<reference evidence="1 2" key="1">
    <citation type="submission" date="2014-11" db="EMBL/GenBank/DDBJ databases">
        <title>Genetic blueprint of the zoonotic pathogen Toxocara canis.</title>
        <authorList>
            <person name="Zhu X.-Q."/>
            <person name="Korhonen P.K."/>
            <person name="Cai H."/>
            <person name="Young N.D."/>
            <person name="Nejsum P."/>
            <person name="von Samson-Himmelstjerna G."/>
            <person name="Boag P.R."/>
            <person name="Tan P."/>
            <person name="Li Q."/>
            <person name="Min J."/>
            <person name="Yang Y."/>
            <person name="Wang X."/>
            <person name="Fang X."/>
            <person name="Hall R.S."/>
            <person name="Hofmann A."/>
            <person name="Sternberg P.W."/>
            <person name="Jex A.R."/>
            <person name="Gasser R.B."/>
        </authorList>
    </citation>
    <scope>NUCLEOTIDE SEQUENCE [LARGE SCALE GENOMIC DNA]</scope>
    <source>
        <strain evidence="1">PN_DK_2014</strain>
    </source>
</reference>
<dbReference type="Pfam" id="PF12150">
    <property type="entry name" value="MFP2b"/>
    <property type="match status" value="1"/>
</dbReference>
<dbReference type="OrthoDB" id="5863054at2759"/>
<evidence type="ECO:0000313" key="1">
    <source>
        <dbReference type="EMBL" id="KHN84037.1"/>
    </source>
</evidence>
<accession>A0A0B2VRJ8</accession>
<gene>
    <name evidence="1" type="ORF">Tcan_04414</name>
</gene>
<sequence length="214" mass="24781">MPSKECCRMTEGELKDMLVLVRNTKGGPPHCSCSDCERKRESEKETSHPLLMVTEWNDYRSGDTFPNPKKVIKALNRALNTKKGPQEQYIALWYHFGSAVMGRAWCCRGKIAAAFVRCSLNYPHQWLDSTMVGKPIGKPQRWMKRSGIQYTSHLTHHVFLSSTMKDMNTWVRQTLKKSTHKRFSIIKYSESTVVPFLNLKCYAERTVMIRSRSE</sequence>
<dbReference type="InterPro" id="IPR021010">
    <property type="entry name" value="Cytosolic_motility_protein"/>
</dbReference>
<comment type="caution">
    <text evidence="1">The sequence shown here is derived from an EMBL/GenBank/DDBJ whole genome shotgun (WGS) entry which is preliminary data.</text>
</comment>
<keyword evidence="2" id="KW-1185">Reference proteome</keyword>